<name>A0A8T1V5Z0_9STRA</name>
<dbReference type="OrthoDB" id="10489480at2759"/>
<evidence type="ECO:0000256" key="1">
    <source>
        <dbReference type="SAM" id="MobiDB-lite"/>
    </source>
</evidence>
<evidence type="ECO:0000313" key="2">
    <source>
        <dbReference type="EMBL" id="KAG7375700.1"/>
    </source>
</evidence>
<gene>
    <name evidence="2" type="ORF">PHYPSEUDO_015566</name>
</gene>
<accession>A0A8T1V5Z0</accession>
<comment type="caution">
    <text evidence="2">The sequence shown here is derived from an EMBL/GenBank/DDBJ whole genome shotgun (WGS) entry which is preliminary data.</text>
</comment>
<dbReference type="EMBL" id="JAGDFM010000980">
    <property type="protein sequence ID" value="KAG7375700.1"/>
    <property type="molecule type" value="Genomic_DNA"/>
</dbReference>
<dbReference type="Proteomes" id="UP000694044">
    <property type="component" value="Unassembled WGS sequence"/>
</dbReference>
<keyword evidence="3" id="KW-1185">Reference proteome</keyword>
<organism evidence="2 3">
    <name type="scientific">Phytophthora pseudosyringae</name>
    <dbReference type="NCBI Taxonomy" id="221518"/>
    <lineage>
        <taxon>Eukaryota</taxon>
        <taxon>Sar</taxon>
        <taxon>Stramenopiles</taxon>
        <taxon>Oomycota</taxon>
        <taxon>Peronosporomycetes</taxon>
        <taxon>Peronosporales</taxon>
        <taxon>Peronosporaceae</taxon>
        <taxon>Phytophthora</taxon>
    </lineage>
</organism>
<proteinExistence type="predicted"/>
<evidence type="ECO:0000313" key="3">
    <source>
        <dbReference type="Proteomes" id="UP000694044"/>
    </source>
</evidence>
<feature type="region of interest" description="Disordered" evidence="1">
    <location>
        <begin position="1"/>
        <end position="51"/>
    </location>
</feature>
<reference evidence="2" key="1">
    <citation type="submission" date="2021-02" db="EMBL/GenBank/DDBJ databases">
        <authorList>
            <person name="Palmer J.M."/>
        </authorList>
    </citation>
    <scope>NUCLEOTIDE SEQUENCE</scope>
    <source>
        <strain evidence="2">SCRP734</strain>
    </source>
</reference>
<protein>
    <submittedName>
        <fullName evidence="2">Uncharacterized protein</fullName>
    </submittedName>
</protein>
<dbReference type="AlphaFoldDB" id="A0A8T1V5Z0"/>
<sequence length="296" mass="33929">MGGSDMLEADTSTTPRTPERHSSIQPDTLEPEASPEQGVTSQLITPESEAPTGIRQISFPTAVRMIKEFVKHPSYMRYIFQNSANLQTHRLPWMVEYRPEYADIVEDLVGCPVALFDCSTIHTSLADEDHNTCCIDLYFYDRFVTSKGVEDQRCTPEEHYRAWNRFVCKYNSNPLEWLRRLRLNEAAFFATNRPVAVMIKIHCICAANQWPCTVESKYKCPMCYQSAVKVSIDQQLFPDALIDATSLLDAIMDIDSAYLLDQIFAINGSNRKRDLRIFKLEQLLRSQEPPAQKQKS</sequence>